<feature type="transmembrane region" description="Helical" evidence="1">
    <location>
        <begin position="431"/>
        <end position="451"/>
    </location>
</feature>
<dbReference type="NCBIfam" id="TIGR03663">
    <property type="entry name" value="flippase activity-associated protein Agl23"/>
    <property type="match status" value="1"/>
</dbReference>
<name>A0A402B255_9CHLR</name>
<dbReference type="Proteomes" id="UP000287171">
    <property type="component" value="Unassembled WGS sequence"/>
</dbReference>
<feature type="transmembrane region" description="Helical" evidence="1">
    <location>
        <begin position="538"/>
        <end position="556"/>
    </location>
</feature>
<feature type="transmembrane region" description="Helical" evidence="1">
    <location>
        <begin position="463"/>
        <end position="481"/>
    </location>
</feature>
<dbReference type="InterPro" id="IPR038731">
    <property type="entry name" value="RgtA/B/C-like"/>
</dbReference>
<reference evidence="4" key="1">
    <citation type="submission" date="2018-12" db="EMBL/GenBank/DDBJ databases">
        <title>Tengunoibacter tsumagoiensis gen. nov., sp. nov., Dictyobacter kobayashii sp. nov., D. alpinus sp. nov., and D. joshuensis sp. nov. and description of Dictyobacteraceae fam. nov. within the order Ktedonobacterales isolated from Tengu-no-mugimeshi.</title>
        <authorList>
            <person name="Wang C.M."/>
            <person name="Zheng Y."/>
            <person name="Sakai Y."/>
            <person name="Toyoda A."/>
            <person name="Minakuchi Y."/>
            <person name="Abe K."/>
            <person name="Yokota A."/>
            <person name="Yabe S."/>
        </authorList>
    </citation>
    <scope>NUCLEOTIDE SEQUENCE [LARGE SCALE GENOMIC DNA]</scope>
    <source>
        <strain evidence="4">Uno16</strain>
    </source>
</reference>
<keyword evidence="1" id="KW-0472">Membrane</keyword>
<dbReference type="InterPro" id="IPR019962">
    <property type="entry name" value="CHP03663"/>
</dbReference>
<feature type="transmembrane region" description="Helical" evidence="1">
    <location>
        <begin position="111"/>
        <end position="128"/>
    </location>
</feature>
<feature type="transmembrane region" description="Helical" evidence="1">
    <location>
        <begin position="165"/>
        <end position="184"/>
    </location>
</feature>
<gene>
    <name evidence="3" type="ORF">KDA_09150</name>
</gene>
<sequence>MDMHKSTQNAVEVVEQVSGVATMDLEKRQRRLLSLNWPTRDQWLQWLPFLVIILLGALLRFWRLDIKPLHHDESLHAYFSLQLLHNLQQWRGCFDPKTPCYHYDPLLHGPFQFHIIALVYQLCQWFGVPEHGVNAVSLRIAAASLGSVIVGLPYFIRDYLGGRRVALLACFLLAISPCMVYFSRFAREDIYMACFTLLLVVSAGRYVRSRRGRWLLIGTAAFVLSYATKEATFLSIAVFGSFLIGLVAWEIGARIPVRSRFKPDTALGLYAPRTAASLSIVSLLLISAPLARWFFNWMKELSTYINANTATSGVVVQDLKAHTVAILPWIGLVIVCFVVAHWGSSRLKKTDRPVRKRWTSHIHPATQPVLNAIVTMRVSHWFSALVLGAFIFVLLFSVIFTNLSGGVGDGIWQGLYYWLQQQQVARGSQPWYYYLILIPLYEQIGLVFGLAGLMRCLLYPDRFRLFLVYWFVGTLGIYTWAGEKMPWLMIHMAMPMLLLAAIGLEPLVARVHLLINNGYEYAKSVENRVQSNRGKRPVVGTILGVLVTLGLLFLTLQNMFQVTFVHYADGPHEMMIYVQSTMDVHTVMRKIDQVDKEKYHGQHKINIGVMSEVSWPFYWYLRDYPNVCYGFPTSCANANPEVILTGGDNLDKNQTHNSPGYSSSKTSSYLFHRYHLRSWWDEGYKPRPCVPSAAHSCHGEPTWGGVGPLLWLSYGDTPPENAQFDPVLASTRIWDWWWTRKPFGNDAGATDMGFFMRSDLGVSP</sequence>
<feature type="transmembrane region" description="Helical" evidence="1">
    <location>
        <begin position="140"/>
        <end position="156"/>
    </location>
</feature>
<feature type="transmembrane region" description="Helical" evidence="1">
    <location>
        <begin position="190"/>
        <end position="207"/>
    </location>
</feature>
<evidence type="ECO:0000259" key="2">
    <source>
        <dbReference type="Pfam" id="PF13231"/>
    </source>
</evidence>
<evidence type="ECO:0000313" key="3">
    <source>
        <dbReference type="EMBL" id="GCE25431.1"/>
    </source>
</evidence>
<feature type="domain" description="Glycosyltransferase RgtA/B/C/D-like" evidence="2">
    <location>
        <begin position="108"/>
        <end position="245"/>
    </location>
</feature>
<dbReference type="PANTHER" id="PTHR41710:SF2">
    <property type="entry name" value="GLYCOSYL TRANSFERASE FAMILY 39_83 DOMAIN-CONTAINING PROTEIN"/>
    <property type="match status" value="1"/>
</dbReference>
<accession>A0A402B255</accession>
<dbReference type="PANTHER" id="PTHR41710">
    <property type="entry name" value="GLYCOSYL TRANSFERASE, FAMILY 39"/>
    <property type="match status" value="1"/>
</dbReference>
<keyword evidence="1" id="KW-1133">Transmembrane helix</keyword>
<comment type="caution">
    <text evidence="3">The sequence shown here is derived from an EMBL/GenBank/DDBJ whole genome shotgun (WGS) entry which is preliminary data.</text>
</comment>
<evidence type="ECO:0000313" key="4">
    <source>
        <dbReference type="Proteomes" id="UP000287171"/>
    </source>
</evidence>
<dbReference type="EMBL" id="BIFT01000001">
    <property type="protein sequence ID" value="GCE25431.1"/>
    <property type="molecule type" value="Genomic_DNA"/>
</dbReference>
<feature type="transmembrane region" description="Helical" evidence="1">
    <location>
        <begin position="326"/>
        <end position="347"/>
    </location>
</feature>
<proteinExistence type="predicted"/>
<feature type="transmembrane region" description="Helical" evidence="1">
    <location>
        <begin position="234"/>
        <end position="253"/>
    </location>
</feature>
<keyword evidence="1" id="KW-0812">Transmembrane</keyword>
<dbReference type="Pfam" id="PF13231">
    <property type="entry name" value="PMT_2"/>
    <property type="match status" value="1"/>
</dbReference>
<evidence type="ECO:0000256" key="1">
    <source>
        <dbReference type="SAM" id="Phobius"/>
    </source>
</evidence>
<organism evidence="3 4">
    <name type="scientific">Dictyobacter alpinus</name>
    <dbReference type="NCBI Taxonomy" id="2014873"/>
    <lineage>
        <taxon>Bacteria</taxon>
        <taxon>Bacillati</taxon>
        <taxon>Chloroflexota</taxon>
        <taxon>Ktedonobacteria</taxon>
        <taxon>Ktedonobacterales</taxon>
        <taxon>Dictyobacteraceae</taxon>
        <taxon>Dictyobacter</taxon>
    </lineage>
</organism>
<dbReference type="RefSeq" id="WP_161981931.1">
    <property type="nucleotide sequence ID" value="NZ_BIFT01000001.1"/>
</dbReference>
<keyword evidence="4" id="KW-1185">Reference proteome</keyword>
<feature type="transmembrane region" description="Helical" evidence="1">
    <location>
        <begin position="487"/>
        <end position="508"/>
    </location>
</feature>
<feature type="transmembrane region" description="Helical" evidence="1">
    <location>
        <begin position="43"/>
        <end position="62"/>
    </location>
</feature>
<protein>
    <recommendedName>
        <fullName evidence="2">Glycosyltransferase RgtA/B/C/D-like domain-containing protein</fullName>
    </recommendedName>
</protein>
<feature type="transmembrane region" description="Helical" evidence="1">
    <location>
        <begin position="274"/>
        <end position="295"/>
    </location>
</feature>
<dbReference type="AlphaFoldDB" id="A0A402B255"/>
<feature type="transmembrane region" description="Helical" evidence="1">
    <location>
        <begin position="381"/>
        <end position="400"/>
    </location>
</feature>